<protein>
    <recommendedName>
        <fullName evidence="3">Methyltransferase type 11 domain-containing protein</fullName>
    </recommendedName>
</protein>
<evidence type="ECO:0000313" key="2">
    <source>
        <dbReference type="Proteomes" id="UP000176855"/>
    </source>
</evidence>
<accession>A0A1G2HNB9</accession>
<evidence type="ECO:0008006" key="3">
    <source>
        <dbReference type="Google" id="ProtNLM"/>
    </source>
</evidence>
<dbReference type="Proteomes" id="UP000176855">
    <property type="component" value="Unassembled WGS sequence"/>
</dbReference>
<dbReference type="STRING" id="1802202.A2730_01215"/>
<sequence length="253" mass="29874">MKKRQAELTYRKVKQIDKFTKQLLKNKQLQPAFYITLLQLQKDTNAALSFWNSVRNNKTQKNKPEVASSDKLQIGGGKRYMHGFVNLDIFPPADIIWDSRYGLPFQKDTFSFIFSEHFLEHLDFPISVNCVLQEIYRILKPSGKVVIGVPDGGKVIKAYGERNKKFLHKLRQQAYNRRQLPIETYSDIDLVNYLFRDQLENPNYTIHYWAYDKNSLENILRSVGFKKVEKYPFNPLYCNPKRKFFTLYLQAAK</sequence>
<comment type="caution">
    <text evidence="1">The sequence shown here is derived from an EMBL/GenBank/DDBJ whole genome shotgun (WGS) entry which is preliminary data.</text>
</comment>
<gene>
    <name evidence="1" type="ORF">A2730_01215</name>
</gene>
<dbReference type="AlphaFoldDB" id="A0A1G2HNB9"/>
<organism evidence="1 2">
    <name type="scientific">Candidatus Staskawiczbacteria bacterium RIFCSPHIGHO2_01_FULL_39_25</name>
    <dbReference type="NCBI Taxonomy" id="1802202"/>
    <lineage>
        <taxon>Bacteria</taxon>
        <taxon>Candidatus Staskawicziibacteriota</taxon>
    </lineage>
</organism>
<dbReference type="Pfam" id="PF13489">
    <property type="entry name" value="Methyltransf_23"/>
    <property type="match status" value="1"/>
</dbReference>
<reference evidence="1 2" key="1">
    <citation type="journal article" date="2016" name="Nat. Commun.">
        <title>Thousands of microbial genomes shed light on interconnected biogeochemical processes in an aquifer system.</title>
        <authorList>
            <person name="Anantharaman K."/>
            <person name="Brown C.T."/>
            <person name="Hug L.A."/>
            <person name="Sharon I."/>
            <person name="Castelle C.J."/>
            <person name="Probst A.J."/>
            <person name="Thomas B.C."/>
            <person name="Singh A."/>
            <person name="Wilkins M.J."/>
            <person name="Karaoz U."/>
            <person name="Brodie E.L."/>
            <person name="Williams K.H."/>
            <person name="Hubbard S.S."/>
            <person name="Banfield J.F."/>
        </authorList>
    </citation>
    <scope>NUCLEOTIDE SEQUENCE [LARGE SCALE GENOMIC DNA]</scope>
</reference>
<dbReference type="Gene3D" id="3.40.50.150">
    <property type="entry name" value="Vaccinia Virus protein VP39"/>
    <property type="match status" value="1"/>
</dbReference>
<name>A0A1G2HNB9_9BACT</name>
<dbReference type="SUPFAM" id="SSF53335">
    <property type="entry name" value="S-adenosyl-L-methionine-dependent methyltransferases"/>
    <property type="match status" value="1"/>
</dbReference>
<proteinExistence type="predicted"/>
<dbReference type="EMBL" id="MHOO01000011">
    <property type="protein sequence ID" value="OGZ63889.1"/>
    <property type="molecule type" value="Genomic_DNA"/>
</dbReference>
<dbReference type="InterPro" id="IPR029063">
    <property type="entry name" value="SAM-dependent_MTases_sf"/>
</dbReference>
<dbReference type="CDD" id="cd02440">
    <property type="entry name" value="AdoMet_MTases"/>
    <property type="match status" value="1"/>
</dbReference>
<evidence type="ECO:0000313" key="1">
    <source>
        <dbReference type="EMBL" id="OGZ63889.1"/>
    </source>
</evidence>